<keyword evidence="2" id="KW-1185">Reference proteome</keyword>
<dbReference type="EMBL" id="FO082060">
    <property type="protein sequence ID" value="CCE25493.1"/>
    <property type="molecule type" value="Genomic_DNA"/>
</dbReference>
<reference evidence="2" key="1">
    <citation type="journal article" date="2012" name="J. Bacteriol.">
        <title>Genome sequence of the haloalkaliphilic methanotrophic bacterium Methylomicrobium alcaliphilum 20Z.</title>
        <authorList>
            <person name="Vuilleumier S."/>
            <person name="Khmelenina V.N."/>
            <person name="Bringel F."/>
            <person name="Reshetnikov A.S."/>
            <person name="Lajus A."/>
            <person name="Mangenot S."/>
            <person name="Rouy Z."/>
            <person name="Op den Camp H.J."/>
            <person name="Jetten M.S."/>
            <person name="Dispirito A.A."/>
            <person name="Dunfield P."/>
            <person name="Klotz M.G."/>
            <person name="Semrau J.D."/>
            <person name="Stein L.Y."/>
            <person name="Barbe V."/>
            <person name="Medigue C."/>
            <person name="Trotsenko Y.A."/>
            <person name="Kalyuzhnaya M.G."/>
        </authorList>
    </citation>
    <scope>NUCLEOTIDE SEQUENCE [LARGE SCALE GENOMIC DNA]</scope>
    <source>
        <strain evidence="2">DSM 19304 / NCIMB 14124 / VKM B-2133 / 20Z</strain>
    </source>
</reference>
<proteinExistence type="predicted"/>
<evidence type="ECO:0000313" key="2">
    <source>
        <dbReference type="Proteomes" id="UP000008315"/>
    </source>
</evidence>
<dbReference type="RefSeq" id="WP_014150246.1">
    <property type="nucleotide sequence ID" value="NC_016112.1"/>
</dbReference>
<sequence>MTKLPDVSMLSLHEKIQLFDLLKNELQEYLNESETALSFYNLKVTYENVLCLALDKHEALEILEENIQSLCKDFQVNEVTLIDLVNSRYNVIADYKRVAEEIKDDLKALWELNADDLRDKEKLLTYFDLIKSAHVKKLLQQHIDQF</sequence>
<protein>
    <submittedName>
        <fullName evidence="1">Uncharacterized protein</fullName>
    </submittedName>
</protein>
<name>G4SZ33_META2</name>
<dbReference type="PATRIC" id="fig|271065.3.peg.3962"/>
<accession>G4SZ33</accession>
<dbReference type="KEGG" id="mah:MEALZ_3838"/>
<dbReference type="AlphaFoldDB" id="G4SZ33"/>
<dbReference type="HOGENOM" id="CLU_1775248_0_0_6"/>
<evidence type="ECO:0000313" key="1">
    <source>
        <dbReference type="EMBL" id="CCE25493.1"/>
    </source>
</evidence>
<organism evidence="1 2">
    <name type="scientific">Methylotuvimicrobium alcaliphilum (strain DSM 19304 / NCIMB 14124 / VKM B-2133 / 20Z)</name>
    <name type="common">Methylomicrobium alcaliphilum</name>
    <dbReference type="NCBI Taxonomy" id="1091494"/>
    <lineage>
        <taxon>Bacteria</taxon>
        <taxon>Pseudomonadati</taxon>
        <taxon>Pseudomonadota</taxon>
        <taxon>Gammaproteobacteria</taxon>
        <taxon>Methylococcales</taxon>
        <taxon>Methylococcaceae</taxon>
        <taxon>Methylotuvimicrobium</taxon>
    </lineage>
</organism>
<dbReference type="Proteomes" id="UP000008315">
    <property type="component" value="Chromosome"/>
</dbReference>
<gene>
    <name evidence="1" type="ordered locus">MEALZ_3838</name>
</gene>